<keyword evidence="4" id="KW-1185">Reference proteome</keyword>
<dbReference type="GO" id="GO:0006629">
    <property type="term" value="P:lipid metabolic process"/>
    <property type="evidence" value="ECO:0007669"/>
    <property type="project" value="InterPro"/>
</dbReference>
<evidence type="ECO:0000259" key="1">
    <source>
        <dbReference type="Pfam" id="PF03009"/>
    </source>
</evidence>
<evidence type="ECO:0000313" key="3">
    <source>
        <dbReference type="EMBL" id="QED46045.1"/>
    </source>
</evidence>
<dbReference type="InterPro" id="IPR017946">
    <property type="entry name" value="PLC-like_Pdiesterase_TIM-brl"/>
</dbReference>
<dbReference type="KEGG" id="bda:FSZ17_01275"/>
<reference evidence="4" key="1">
    <citation type="submission" date="2019-08" db="EMBL/GenBank/DDBJ databases">
        <authorList>
            <person name="Zheng X."/>
        </authorList>
    </citation>
    <scope>NUCLEOTIDE SEQUENCE [LARGE SCALE GENOMIC DNA]</scope>
    <source>
        <strain evidence="4">FJAT-25496</strain>
    </source>
</reference>
<proteinExistence type="predicted"/>
<dbReference type="GO" id="GO:0008081">
    <property type="term" value="F:phosphoric diester hydrolase activity"/>
    <property type="evidence" value="ECO:0007669"/>
    <property type="project" value="InterPro"/>
</dbReference>
<organism evidence="3 4">
    <name type="scientific">Cytobacillus dafuensis</name>
    <name type="common">Bacillus dafuensis</name>
    <dbReference type="NCBI Taxonomy" id="1742359"/>
    <lineage>
        <taxon>Bacteria</taxon>
        <taxon>Bacillati</taxon>
        <taxon>Bacillota</taxon>
        <taxon>Bacilli</taxon>
        <taxon>Bacillales</taxon>
        <taxon>Bacillaceae</taxon>
        <taxon>Cytobacillus</taxon>
    </lineage>
</organism>
<dbReference type="PANTHER" id="PTHR46211">
    <property type="entry name" value="GLYCEROPHOSPHORYL DIESTER PHOSPHODIESTERASE"/>
    <property type="match status" value="1"/>
</dbReference>
<dbReference type="CDD" id="cd08566">
    <property type="entry name" value="GDPD_AtGDE_like"/>
    <property type="match status" value="1"/>
</dbReference>
<dbReference type="AlphaFoldDB" id="A0A5B8YZG0"/>
<name>A0A5B8YZG0_CYTDA</name>
<feature type="domain" description="GP-PDE" evidence="1">
    <location>
        <begin position="19"/>
        <end position="111"/>
    </location>
</feature>
<evidence type="ECO:0000313" key="4">
    <source>
        <dbReference type="Proteomes" id="UP000321555"/>
    </source>
</evidence>
<dbReference type="RefSeq" id="WP_082625406.1">
    <property type="nucleotide sequence ID" value="NZ_CP042593.1"/>
</dbReference>
<dbReference type="Proteomes" id="UP000321555">
    <property type="component" value="Chromosome"/>
</dbReference>
<accession>A0A5B8YZG0</accession>
<dbReference type="Pfam" id="PF03009">
    <property type="entry name" value="GDPD"/>
    <property type="match status" value="1"/>
</dbReference>
<dbReference type="SUPFAM" id="SSF51695">
    <property type="entry name" value="PLC-like phosphodiesterases"/>
    <property type="match status" value="1"/>
</dbReference>
<gene>
    <name evidence="3" type="ORF">FSZ17_01275</name>
</gene>
<dbReference type="STRING" id="1742359.GCA_001439625_01068"/>
<dbReference type="PANTHER" id="PTHR46211:SF14">
    <property type="entry name" value="GLYCEROPHOSPHODIESTER PHOSPHODIESTERASE"/>
    <property type="match status" value="1"/>
</dbReference>
<feature type="domain" description="DUF4996" evidence="2">
    <location>
        <begin position="165"/>
        <end position="269"/>
    </location>
</feature>
<dbReference type="InterPro" id="IPR030395">
    <property type="entry name" value="GP_PDE_dom"/>
</dbReference>
<evidence type="ECO:0000259" key="2">
    <source>
        <dbReference type="Pfam" id="PF16387"/>
    </source>
</evidence>
<sequence>MMKIMKEKLNNQPFLIAVHRGSSMGNIIENTIPAFYAAVQSHADILEIDIIRSIDGDFYVFHDGNEKRLLGQDHNIKTMSSNEIDSLCYRNNNGSVVSYKVDKLENVLNTFRGDILLNIDRSWEYWDTLLPFLDQFHMEEQILLKSPVQNSYLDLLNAHPVKYAYMPIVIEPAEIERVEAYENINLIGMEIIAVSQESPFFQNETIQMIKEKDLLIWINAIKLDDDHFLFADYDDDASIIKGPECGWKKIIEKGADMIQTDWPSLLNNYREKIKSTR</sequence>
<protein>
    <submittedName>
        <fullName evidence="3">Glycerophosphodiester phosphodiesterase family protein</fullName>
    </submittedName>
</protein>
<dbReference type="Gene3D" id="3.20.20.190">
    <property type="entry name" value="Phosphatidylinositol (PI) phosphodiesterase"/>
    <property type="match status" value="1"/>
</dbReference>
<dbReference type="Pfam" id="PF16387">
    <property type="entry name" value="DUF4996"/>
    <property type="match status" value="1"/>
</dbReference>
<dbReference type="EMBL" id="CP042593">
    <property type="protein sequence ID" value="QED46045.1"/>
    <property type="molecule type" value="Genomic_DNA"/>
</dbReference>
<dbReference type="OrthoDB" id="1854250at2"/>
<dbReference type="InterPro" id="IPR032160">
    <property type="entry name" value="DUF4996"/>
</dbReference>